<dbReference type="Pfam" id="PF00250">
    <property type="entry name" value="Forkhead"/>
    <property type="match status" value="1"/>
</dbReference>
<dbReference type="InterPro" id="IPR036390">
    <property type="entry name" value="WH_DNA-bd_sf"/>
</dbReference>
<dbReference type="SMART" id="SM00339">
    <property type="entry name" value="FH"/>
    <property type="match status" value="1"/>
</dbReference>
<feature type="DNA-binding region" description="Fork-head" evidence="2">
    <location>
        <begin position="168"/>
        <end position="268"/>
    </location>
</feature>
<dbReference type="InterPro" id="IPR036388">
    <property type="entry name" value="WH-like_DNA-bd_sf"/>
</dbReference>
<keyword evidence="1 2" id="KW-0238">DNA-binding</keyword>
<feature type="domain" description="Fork-head" evidence="4">
    <location>
        <begin position="168"/>
        <end position="268"/>
    </location>
</feature>
<feature type="non-terminal residue" evidence="5">
    <location>
        <position position="1"/>
    </location>
</feature>
<sequence>MNSYDNNPFHLNAGLSNSSASSSSNNSSNSYCNGKNGTTVTSSSNCTSPETELKKSQPSPKQQHSRMDVFRLPVATTTNDNNKNNSNDDDNDNNNNDNTAMTMTATNTATLVEYPPRIPVVMRHPHFVTSVKQYRSEAQQQQLQQHIISESFIPMAPDMMKPPRRRRRPPFSYSSLIAQAILEAEQEKMTLQEIYKWIKEKYPALYDVEDTGWQNTIRHNLSLNKCFKKIPKAELVNGSNCRGKGGYWTIDPNYMEKFRNGVFAKGNLSNILSKRKIPRQIRMKPTNDIDDGSPGAGNIPNLPTPLLASSSSSSITVPTITRSSLSSIIPSSSLSSQQQSSSKELSTSSSPSSTTLYISNPTSPLSPQPDTSSQQSQLIKLLPISSTLPSSSSFYHTSSQSSLQSSSRTSSPSPSPSKPNIMH</sequence>
<dbReference type="Proteomes" id="UP000646827">
    <property type="component" value="Unassembled WGS sequence"/>
</dbReference>
<evidence type="ECO:0000313" key="5">
    <source>
        <dbReference type="EMBL" id="KAG2216941.1"/>
    </source>
</evidence>
<dbReference type="InterPro" id="IPR050211">
    <property type="entry name" value="FOX_domain-containing"/>
</dbReference>
<proteinExistence type="predicted"/>
<reference evidence="5 6" key="1">
    <citation type="submission" date="2020-12" db="EMBL/GenBank/DDBJ databases">
        <title>Metabolic potential, ecology and presence of endohyphal bacteria is reflected in genomic diversity of Mucoromycotina.</title>
        <authorList>
            <person name="Muszewska A."/>
            <person name="Okrasinska A."/>
            <person name="Steczkiewicz K."/>
            <person name="Drgas O."/>
            <person name="Orlowska M."/>
            <person name="Perlinska-Lenart U."/>
            <person name="Aleksandrzak-Piekarczyk T."/>
            <person name="Szatraj K."/>
            <person name="Zielenkiewicz U."/>
            <person name="Pilsyk S."/>
            <person name="Malc E."/>
            <person name="Mieczkowski P."/>
            <person name="Kruszewska J.S."/>
            <person name="Biernat P."/>
            <person name="Pawlowska J."/>
        </authorList>
    </citation>
    <scope>NUCLEOTIDE SEQUENCE [LARGE SCALE GENOMIC DNA]</scope>
    <source>
        <strain evidence="5 6">CBS 142.35</strain>
    </source>
</reference>
<accession>A0A8H7RTL2</accession>
<dbReference type="OrthoDB" id="5954824at2759"/>
<gene>
    <name evidence="5" type="ORF">INT45_012799</name>
</gene>
<dbReference type="PROSITE" id="PS00657">
    <property type="entry name" value="FORK_HEAD_1"/>
    <property type="match status" value="1"/>
</dbReference>
<dbReference type="SUPFAM" id="SSF46785">
    <property type="entry name" value="Winged helix' DNA-binding domain"/>
    <property type="match status" value="1"/>
</dbReference>
<dbReference type="PANTHER" id="PTHR11829">
    <property type="entry name" value="FORKHEAD BOX PROTEIN"/>
    <property type="match status" value="1"/>
</dbReference>
<keyword evidence="6" id="KW-1185">Reference proteome</keyword>
<dbReference type="GO" id="GO:0000978">
    <property type="term" value="F:RNA polymerase II cis-regulatory region sequence-specific DNA binding"/>
    <property type="evidence" value="ECO:0007669"/>
    <property type="project" value="TreeGrafter"/>
</dbReference>
<dbReference type="Gene3D" id="1.10.10.10">
    <property type="entry name" value="Winged helix-like DNA-binding domain superfamily/Winged helix DNA-binding domain"/>
    <property type="match status" value="1"/>
</dbReference>
<feature type="region of interest" description="Disordered" evidence="3">
    <location>
        <begin position="276"/>
        <end position="310"/>
    </location>
</feature>
<feature type="compositionally biased region" description="Polar residues" evidence="3">
    <location>
        <begin position="36"/>
        <end position="62"/>
    </location>
</feature>
<feature type="region of interest" description="Disordered" evidence="3">
    <location>
        <begin position="36"/>
        <end position="101"/>
    </location>
</feature>
<dbReference type="InterPro" id="IPR018122">
    <property type="entry name" value="TF_fork_head_CS_1"/>
</dbReference>
<dbReference type="EMBL" id="JAEPRB010000343">
    <property type="protein sequence ID" value="KAG2216941.1"/>
    <property type="molecule type" value="Genomic_DNA"/>
</dbReference>
<dbReference type="PROSITE" id="PS50039">
    <property type="entry name" value="FORK_HEAD_3"/>
    <property type="match status" value="1"/>
</dbReference>
<dbReference type="GO" id="GO:0000981">
    <property type="term" value="F:DNA-binding transcription factor activity, RNA polymerase II-specific"/>
    <property type="evidence" value="ECO:0007669"/>
    <property type="project" value="TreeGrafter"/>
</dbReference>
<evidence type="ECO:0000256" key="1">
    <source>
        <dbReference type="ARBA" id="ARBA00023125"/>
    </source>
</evidence>
<comment type="caution">
    <text evidence="5">The sequence shown here is derived from an EMBL/GenBank/DDBJ whole genome shotgun (WGS) entry which is preliminary data.</text>
</comment>
<comment type="subcellular location">
    <subcellularLocation>
        <location evidence="2">Nucleus</location>
    </subcellularLocation>
</comment>
<dbReference type="InterPro" id="IPR001766">
    <property type="entry name" value="Fork_head_dom"/>
</dbReference>
<feature type="region of interest" description="Disordered" evidence="3">
    <location>
        <begin position="327"/>
        <end position="423"/>
    </location>
</feature>
<organism evidence="5 6">
    <name type="scientific">Circinella minor</name>
    <dbReference type="NCBI Taxonomy" id="1195481"/>
    <lineage>
        <taxon>Eukaryota</taxon>
        <taxon>Fungi</taxon>
        <taxon>Fungi incertae sedis</taxon>
        <taxon>Mucoromycota</taxon>
        <taxon>Mucoromycotina</taxon>
        <taxon>Mucoromycetes</taxon>
        <taxon>Mucorales</taxon>
        <taxon>Lichtheimiaceae</taxon>
        <taxon>Circinella</taxon>
    </lineage>
</organism>
<evidence type="ECO:0000313" key="6">
    <source>
        <dbReference type="Proteomes" id="UP000646827"/>
    </source>
</evidence>
<dbReference type="PRINTS" id="PR00053">
    <property type="entry name" value="FORKHEAD"/>
</dbReference>
<name>A0A8H7RTL2_9FUNG</name>
<evidence type="ECO:0000256" key="2">
    <source>
        <dbReference type="PROSITE-ProRule" id="PRU00089"/>
    </source>
</evidence>
<evidence type="ECO:0000256" key="3">
    <source>
        <dbReference type="SAM" id="MobiDB-lite"/>
    </source>
</evidence>
<protein>
    <recommendedName>
        <fullName evidence="4">Fork-head domain-containing protein</fullName>
    </recommendedName>
</protein>
<keyword evidence="2" id="KW-0539">Nucleus</keyword>
<dbReference type="GO" id="GO:0005634">
    <property type="term" value="C:nucleus"/>
    <property type="evidence" value="ECO:0007669"/>
    <property type="project" value="UniProtKB-SubCell"/>
</dbReference>
<evidence type="ECO:0000259" key="4">
    <source>
        <dbReference type="PROSITE" id="PS50039"/>
    </source>
</evidence>
<feature type="compositionally biased region" description="Low complexity" evidence="3">
    <location>
        <begin position="75"/>
        <end position="85"/>
    </location>
</feature>
<feature type="compositionally biased region" description="Low complexity" evidence="3">
    <location>
        <begin position="327"/>
        <end position="412"/>
    </location>
</feature>
<dbReference type="PANTHER" id="PTHR11829:SF343">
    <property type="entry name" value="FORK-HEAD DOMAIN-CONTAINING PROTEIN"/>
    <property type="match status" value="1"/>
</dbReference>
<dbReference type="AlphaFoldDB" id="A0A8H7RTL2"/>